<gene>
    <name evidence="2" type="ORF">PGLA1383_LOCUS41896</name>
</gene>
<protein>
    <submittedName>
        <fullName evidence="2">Uncharacterized protein</fullName>
    </submittedName>
</protein>
<feature type="region of interest" description="Disordered" evidence="1">
    <location>
        <begin position="414"/>
        <end position="434"/>
    </location>
</feature>
<reference evidence="2" key="1">
    <citation type="submission" date="2021-02" db="EMBL/GenBank/DDBJ databases">
        <authorList>
            <person name="Dougan E. K."/>
            <person name="Rhodes N."/>
            <person name="Thang M."/>
            <person name="Chan C."/>
        </authorList>
    </citation>
    <scope>NUCLEOTIDE SEQUENCE</scope>
</reference>
<feature type="compositionally biased region" description="Low complexity" evidence="1">
    <location>
        <begin position="1686"/>
        <end position="1700"/>
    </location>
</feature>
<name>A0A813GHQ9_POLGL</name>
<sequence length="1700" mass="177361">MAAAMVPPHGGLPSMAISGLPAGGAPTMPTPVADGCFARSKEAHPLSGTEIQYVVVEVASADSGTAQFWLASYADLLWHFALFGTFFAPQWPLMPDSLAAPAAAPGPAGDAAASGLSHRCSHDVKENPLEAPKASGDNYTPDQAAADPAELHEPSCAATPCRRQRTPPKCTDRSLAQKLPFVPTGPQFGFTMLACRNDDISMPLPHDAAACESQRIAAPAVPGFDDVIAEHVAIMRQASFGEFYQISSLTMRNLPVHEDTWRVGLSVCHHARCSNTDVVVHPGTPKPLDIGRVLAKRGGSADEETRITVLIGLRSRVAVIAYGPRTPSVGSFIRISVALHKAAFQHSGSGLLIDAWNYYRGDVVVLRRPRYSFTALCLYCDQDFSCQIEFANKFRLCGPCELFLCEVEDKDDYNGEHFPEDDEDDDDGSSRCASDVPGLEHSAVEIALSSDDECLAGDLSSLSALQLRGAKETRALAAEVKQPAAECSGNGDLPGTSSGTPVCYEGLLLVERFSLNILSYSSGSGTANMVATGLKNVTSRIESFTNSGDSIKFEDVASSLAMQLEYRLTYCSTQDQFVLQLTQPMQLQVTLTRGVCAAAPPPSALVALSDLPVPPVLLGGAKDTGALAAEGEQPAVCTGNGDLPATPVCYEGLLLVEQLSLNILSYSSGSGTVNMVATEPKSGSCLGKSFTKSEDSITLEDVASCFPMPMEFTLTYCSHWTNSCFSSLSPCFKYLNFGCPEFRLAKFSCIQGACGTLDIMWHQIEHSAVEFALSSDDECLAGDLSCSLNVLQLRGAKETGALAAEGEQTAACTGNGDLPVTSSGPPVCYEGLLLVEQLSLNILSYSSGSGTLNMVATGPKSGSCLGKSFTKSGDSIALEDTAGCFPMPMEFTLTYCSTQDQIVLQLTQPMQLQATLTRGVCAAAPPASALVALSDLPVPPVLLGALVVEGQQPAECTGNGDLPVTSSGPPVCYEGLLLVEQLSLNILSYSSGSGTVNMVATGPKSGSCLGKSFTKSGDPIALEDTASCFPMPMEFMLTYCSTQDQIVLQLTQPMQLQATLPRGVCAAAPPASALVALSDLPVPPVLLGALAVEGQQPAECTGNGDLPVTSSGPPVCYEGLLLVEQLSLNILSYSSGSGTVNMVATGPKSGSCLGKSFTKSGDSIALEDTAGCFPMPMEFTLTYCSTQDQNVLQLTQPMQLQATLTRGVCAAAPPASALVALSDLPVPPVLLGALVVEGQQPAECTGNGDLPVTSSGPPVCYEGLLLVEQLSLNILSYSSGSGTVNMVATGPKSGSCLGKSFTKSGDSIALEDTAGCFPMPMEFTLTYCSTQDQIVLQLTQPMQLQATLTRGVCAAAPPASALVALSDLPVPPVLLGALVVEGQQPAECTGNGDLPVTSSGPPVCYEGLLLVEQLSLNILSYSSGSGTVNMVATGPKSGSCLGKSFTKSGDPIALEDTASCFPMPMEFMLTYCSTQDQIVLQLTQPMQLQATLPRGVCAAAPPASALVALSDLPVPPVLLGALAVEGQQPAECTGNGDLPVTSSGPPVCYEGLLLVEQLSLNILSYSSGSGTVNMVATGPKSGSCLGKSFTKSGDSIALEDTASCFPMPMEFTLTYCSTQDQNVLQLTQPMQLQATLTRGVCAAAPPASALVALSDLPVPPVLLGAEHTKMDPPELTCTGSKALPAQQQQKKQQQQQKKQQ</sequence>
<dbReference type="Proteomes" id="UP000654075">
    <property type="component" value="Unassembled WGS sequence"/>
</dbReference>
<comment type="caution">
    <text evidence="2">The sequence shown here is derived from an EMBL/GenBank/DDBJ whole genome shotgun (WGS) entry which is preliminary data.</text>
</comment>
<dbReference type="EMBL" id="CAJNNV010028489">
    <property type="protein sequence ID" value="CAE8624792.1"/>
    <property type="molecule type" value="Genomic_DNA"/>
</dbReference>
<evidence type="ECO:0000313" key="3">
    <source>
        <dbReference type="Proteomes" id="UP000654075"/>
    </source>
</evidence>
<evidence type="ECO:0000256" key="1">
    <source>
        <dbReference type="SAM" id="MobiDB-lite"/>
    </source>
</evidence>
<evidence type="ECO:0000313" key="2">
    <source>
        <dbReference type="EMBL" id="CAE8624792.1"/>
    </source>
</evidence>
<dbReference type="OrthoDB" id="423311at2759"/>
<organism evidence="2 3">
    <name type="scientific">Polarella glacialis</name>
    <name type="common">Dinoflagellate</name>
    <dbReference type="NCBI Taxonomy" id="89957"/>
    <lineage>
        <taxon>Eukaryota</taxon>
        <taxon>Sar</taxon>
        <taxon>Alveolata</taxon>
        <taxon>Dinophyceae</taxon>
        <taxon>Suessiales</taxon>
        <taxon>Suessiaceae</taxon>
        <taxon>Polarella</taxon>
    </lineage>
</organism>
<keyword evidence="3" id="KW-1185">Reference proteome</keyword>
<proteinExistence type="predicted"/>
<accession>A0A813GHQ9</accession>
<feature type="region of interest" description="Disordered" evidence="1">
    <location>
        <begin position="1665"/>
        <end position="1700"/>
    </location>
</feature>